<dbReference type="OrthoDB" id="676420at2"/>
<protein>
    <recommendedName>
        <fullName evidence="4">Cupin 2 conserved barrel domain-containing protein</fullName>
    </recommendedName>
</protein>
<dbReference type="Gene3D" id="2.60.120.10">
    <property type="entry name" value="Jelly Rolls"/>
    <property type="match status" value="1"/>
</dbReference>
<gene>
    <name evidence="2" type="ORF">BSZ37_02855</name>
</gene>
<comment type="caution">
    <text evidence="2">The sequence shown here is derived from an EMBL/GenBank/DDBJ whole genome shotgun (WGS) entry which is preliminary data.</text>
</comment>
<name>A0A271IWZ3_9BACT</name>
<dbReference type="InterPro" id="IPR011051">
    <property type="entry name" value="RmlC_Cupin_sf"/>
</dbReference>
<dbReference type="RefSeq" id="WP_095509091.1">
    <property type="nucleotide sequence ID" value="NZ_MQWD01000001.1"/>
</dbReference>
<dbReference type="AlphaFoldDB" id="A0A271IWZ3"/>
<dbReference type="EMBL" id="MQWD01000001">
    <property type="protein sequence ID" value="PAP75458.1"/>
    <property type="molecule type" value="Genomic_DNA"/>
</dbReference>
<proteinExistence type="predicted"/>
<reference evidence="2 3" key="1">
    <citation type="submission" date="2016-11" db="EMBL/GenBank/DDBJ databases">
        <title>Study of marine rhodopsin-containing bacteria.</title>
        <authorList>
            <person name="Yoshizawa S."/>
            <person name="Kumagai Y."/>
            <person name="Kogure K."/>
        </authorList>
    </citation>
    <scope>NUCLEOTIDE SEQUENCE [LARGE SCALE GENOMIC DNA]</scope>
    <source>
        <strain evidence="2 3">SAORIC-28</strain>
    </source>
</reference>
<dbReference type="InterPro" id="IPR014710">
    <property type="entry name" value="RmlC-like_jellyroll"/>
</dbReference>
<evidence type="ECO:0000313" key="2">
    <source>
        <dbReference type="EMBL" id="PAP75458.1"/>
    </source>
</evidence>
<evidence type="ECO:0000313" key="3">
    <source>
        <dbReference type="Proteomes" id="UP000216339"/>
    </source>
</evidence>
<evidence type="ECO:0000256" key="1">
    <source>
        <dbReference type="SAM" id="SignalP"/>
    </source>
</evidence>
<organism evidence="2 3">
    <name type="scientific">Rubrivirga marina</name>
    <dbReference type="NCBI Taxonomy" id="1196024"/>
    <lineage>
        <taxon>Bacteria</taxon>
        <taxon>Pseudomonadati</taxon>
        <taxon>Rhodothermota</taxon>
        <taxon>Rhodothermia</taxon>
        <taxon>Rhodothermales</taxon>
        <taxon>Rubricoccaceae</taxon>
        <taxon>Rubrivirga</taxon>
    </lineage>
</organism>
<feature type="signal peptide" evidence="1">
    <location>
        <begin position="1"/>
        <end position="21"/>
    </location>
</feature>
<accession>A0A271IWZ3</accession>
<feature type="chain" id="PRO_5012176460" description="Cupin 2 conserved barrel domain-containing protein" evidence="1">
    <location>
        <begin position="22"/>
        <end position="148"/>
    </location>
</feature>
<keyword evidence="3" id="KW-1185">Reference proteome</keyword>
<evidence type="ECO:0008006" key="4">
    <source>
        <dbReference type="Google" id="ProtNLM"/>
    </source>
</evidence>
<keyword evidence="1" id="KW-0732">Signal</keyword>
<sequence length="148" mass="16324">MAPCSVLLALAVFALAPVASAQNQDARALPYQTGDPADWPPDLDAVLAAPLNHTVLMETDRVRVLEVTLAPGEVEPLHHHRWPSVLYITEMGHFIDRDMDGQVIADTRQIEGPLPLPLTMWKDAEAPHSVENLSDTVTIRLLRVEIKP</sequence>
<dbReference type="SUPFAM" id="SSF51182">
    <property type="entry name" value="RmlC-like cupins"/>
    <property type="match status" value="1"/>
</dbReference>
<dbReference type="Proteomes" id="UP000216339">
    <property type="component" value="Unassembled WGS sequence"/>
</dbReference>